<dbReference type="RefSeq" id="WP_014403740.1">
    <property type="nucleotide sequence ID" value="NC_017033.1"/>
</dbReference>
<dbReference type="STRING" id="767434.Fraau_2371"/>
<dbReference type="OrthoDB" id="8001925at2"/>
<name>H8L5Z4_FRAAD</name>
<dbReference type="EMBL" id="CP003350">
    <property type="protein sequence ID" value="AFC86737.1"/>
    <property type="molecule type" value="Genomic_DNA"/>
</dbReference>
<dbReference type="AlphaFoldDB" id="H8L5Z4"/>
<accession>H8L5Z4</accession>
<feature type="chain" id="PRO_5003613500" evidence="2">
    <location>
        <begin position="22"/>
        <end position="130"/>
    </location>
</feature>
<keyword evidence="2" id="KW-0732">Signal</keyword>
<keyword evidence="4" id="KW-1185">Reference proteome</keyword>
<evidence type="ECO:0000256" key="1">
    <source>
        <dbReference type="SAM" id="MobiDB-lite"/>
    </source>
</evidence>
<dbReference type="Pfam" id="PF07769">
    <property type="entry name" value="PsiF_repeat"/>
    <property type="match status" value="2"/>
</dbReference>
<feature type="region of interest" description="Disordered" evidence="1">
    <location>
        <begin position="111"/>
        <end position="130"/>
    </location>
</feature>
<dbReference type="eggNOG" id="ENOG5032ZDU">
    <property type="taxonomic scope" value="Bacteria"/>
</dbReference>
<organism evidence="3 4">
    <name type="scientific">Frateuria aurantia (strain ATCC 33424 / DSM 6220 / KCTC 2777 / LMG 1558 / NBRC 3245 / NCIMB 13370)</name>
    <name type="common">Acetobacter aurantius</name>
    <dbReference type="NCBI Taxonomy" id="767434"/>
    <lineage>
        <taxon>Bacteria</taxon>
        <taxon>Pseudomonadati</taxon>
        <taxon>Pseudomonadota</taxon>
        <taxon>Gammaproteobacteria</taxon>
        <taxon>Lysobacterales</taxon>
        <taxon>Rhodanobacteraceae</taxon>
        <taxon>Frateuria</taxon>
    </lineage>
</organism>
<evidence type="ECO:0000313" key="4">
    <source>
        <dbReference type="Proteomes" id="UP000005234"/>
    </source>
</evidence>
<proteinExistence type="predicted"/>
<dbReference type="InterPro" id="IPR011690">
    <property type="entry name" value="P_starv_induced_PsiF"/>
</dbReference>
<evidence type="ECO:0000256" key="2">
    <source>
        <dbReference type="SAM" id="SignalP"/>
    </source>
</evidence>
<dbReference type="KEGG" id="fau:Fraau_2371"/>
<reference evidence="3" key="1">
    <citation type="submission" date="2012-02" db="EMBL/GenBank/DDBJ databases">
        <title>The complete genome of Frateuria aurantia DSM 6220.</title>
        <authorList>
            <consortium name="US DOE Joint Genome Institute (JGI-PGF)"/>
            <person name="Lucas S."/>
            <person name="Copeland A."/>
            <person name="Lapidus A."/>
            <person name="Glavina del Rio T."/>
            <person name="Dalin E."/>
            <person name="Tice H."/>
            <person name="Bruce D."/>
            <person name="Goodwin L."/>
            <person name="Pitluck S."/>
            <person name="Peters L."/>
            <person name="Ovchinnikova G."/>
            <person name="Teshima H."/>
            <person name="Kyrpides N."/>
            <person name="Mavromatis K."/>
            <person name="Ivanova N."/>
            <person name="Brettin T."/>
            <person name="Detter J.C."/>
            <person name="Han C."/>
            <person name="Larimer F."/>
            <person name="Land M."/>
            <person name="Hauser L."/>
            <person name="Markowitz V."/>
            <person name="Cheng J.-F."/>
            <person name="Hugenholtz P."/>
            <person name="Woyke T."/>
            <person name="Wu D."/>
            <person name="Brambilla E."/>
            <person name="Klenk H.-P."/>
            <person name="Eisen J.A."/>
        </authorList>
    </citation>
    <scope>NUCLEOTIDE SEQUENCE</scope>
    <source>
        <strain evidence="3">DSM 6220</strain>
    </source>
</reference>
<feature type="region of interest" description="Disordered" evidence="1">
    <location>
        <begin position="75"/>
        <end position="101"/>
    </location>
</feature>
<sequence>MFLRTSLAVAALAVAASSAFVAPVSAKTLTAQQQRMATCAKESTGKKGAEHRAFMSSCLKGKTAASSAFSTAEKAKDEISTTTGKTEAAVTGTGKSTDQRAKMTECNVQAKAKSLKGAERKSFMSSCLKG</sequence>
<evidence type="ECO:0000313" key="3">
    <source>
        <dbReference type="EMBL" id="AFC86737.1"/>
    </source>
</evidence>
<protein>
    <submittedName>
        <fullName evidence="3">PsiF repeat protein</fullName>
    </submittedName>
</protein>
<gene>
    <name evidence="3" type="ordered locus">Fraau_2371</name>
</gene>
<feature type="signal peptide" evidence="2">
    <location>
        <begin position="1"/>
        <end position="21"/>
    </location>
</feature>
<dbReference type="Proteomes" id="UP000005234">
    <property type="component" value="Chromosome"/>
</dbReference>
<dbReference type="HOGENOM" id="CLU_129289_0_1_6"/>